<organism evidence="2 3">
    <name type="scientific">Halocaridina rubra</name>
    <name type="common">Hawaiian red shrimp</name>
    <dbReference type="NCBI Taxonomy" id="373956"/>
    <lineage>
        <taxon>Eukaryota</taxon>
        <taxon>Metazoa</taxon>
        <taxon>Ecdysozoa</taxon>
        <taxon>Arthropoda</taxon>
        <taxon>Crustacea</taxon>
        <taxon>Multicrustacea</taxon>
        <taxon>Malacostraca</taxon>
        <taxon>Eumalacostraca</taxon>
        <taxon>Eucarida</taxon>
        <taxon>Decapoda</taxon>
        <taxon>Pleocyemata</taxon>
        <taxon>Caridea</taxon>
        <taxon>Atyoidea</taxon>
        <taxon>Atyidae</taxon>
        <taxon>Halocaridina</taxon>
    </lineage>
</organism>
<feature type="non-terminal residue" evidence="2">
    <location>
        <position position="1"/>
    </location>
</feature>
<proteinExistence type="predicted"/>
<accession>A0AAN8WZY6</accession>
<protein>
    <submittedName>
        <fullName evidence="2">Uncharacterized protein</fullName>
    </submittedName>
</protein>
<dbReference type="Proteomes" id="UP001381693">
    <property type="component" value="Unassembled WGS sequence"/>
</dbReference>
<keyword evidence="3" id="KW-1185">Reference proteome</keyword>
<gene>
    <name evidence="2" type="ORF">SK128_004614</name>
</gene>
<feature type="region of interest" description="Disordered" evidence="1">
    <location>
        <begin position="105"/>
        <end position="130"/>
    </location>
</feature>
<name>A0AAN8WZY6_HALRR</name>
<evidence type="ECO:0000313" key="2">
    <source>
        <dbReference type="EMBL" id="KAK7069500.1"/>
    </source>
</evidence>
<reference evidence="2 3" key="1">
    <citation type="submission" date="2023-11" db="EMBL/GenBank/DDBJ databases">
        <title>Halocaridina rubra genome assembly.</title>
        <authorList>
            <person name="Smith C."/>
        </authorList>
    </citation>
    <scope>NUCLEOTIDE SEQUENCE [LARGE SCALE GENOMIC DNA]</scope>
    <source>
        <strain evidence="2">EP-1</strain>
        <tissue evidence="2">Whole</tissue>
    </source>
</reference>
<comment type="caution">
    <text evidence="2">The sequence shown here is derived from an EMBL/GenBank/DDBJ whole genome shotgun (WGS) entry which is preliminary data.</text>
</comment>
<evidence type="ECO:0000313" key="3">
    <source>
        <dbReference type="Proteomes" id="UP001381693"/>
    </source>
</evidence>
<sequence length="205" mass="22456">ETSRTIESSDGEVEDVYTVEAVINPSEVENLKTNMTIVHRLKDDNFVGPPNLKISQNIGNADIAGNALTSSADSPQSTWTVLSGISPLPSSDPSHLLGRHHHHHYYHQHHTHHHHHHHRPGSKSAGHRGSKSKMTLGIDYVVLTSTPIHGGTSKNSLEVSEIVKSLESDSEMLIPEQSRFAVSSELQFSYGSSLKLVSSVFICFA</sequence>
<evidence type="ECO:0000256" key="1">
    <source>
        <dbReference type="SAM" id="MobiDB-lite"/>
    </source>
</evidence>
<dbReference type="AlphaFoldDB" id="A0AAN8WZY6"/>
<dbReference type="EMBL" id="JAXCGZ010016235">
    <property type="protein sequence ID" value="KAK7069500.1"/>
    <property type="molecule type" value="Genomic_DNA"/>
</dbReference>